<dbReference type="Pfam" id="PF12351">
    <property type="entry name" value="Fig1"/>
    <property type="match status" value="1"/>
</dbReference>
<dbReference type="OrthoDB" id="3524679at2759"/>
<reference evidence="4" key="2">
    <citation type="submission" date="2020-04" db="EMBL/GenBank/DDBJ databases">
        <authorList>
            <consortium name="NCBI Genome Project"/>
        </authorList>
    </citation>
    <scope>NUCLEOTIDE SEQUENCE</scope>
    <source>
        <strain evidence="4">CBS 304.34</strain>
    </source>
</reference>
<keyword evidence="3" id="KW-1185">Reference proteome</keyword>
<dbReference type="Proteomes" id="UP000504636">
    <property type="component" value="Unplaced"/>
</dbReference>
<dbReference type="GeneID" id="54464956"/>
<dbReference type="RefSeq" id="XP_033568256.1">
    <property type="nucleotide sequence ID" value="XM_033724063.1"/>
</dbReference>
<reference evidence="2 4" key="1">
    <citation type="journal article" date="2020" name="Stud. Mycol.">
        <title>101 Dothideomycetes genomes: a test case for predicting lifestyles and emergence of pathogens.</title>
        <authorList>
            <person name="Haridas S."/>
            <person name="Albert R."/>
            <person name="Binder M."/>
            <person name="Bloem J."/>
            <person name="Labutti K."/>
            <person name="Salamov A."/>
            <person name="Andreopoulos B."/>
            <person name="Baker S."/>
            <person name="Barry K."/>
            <person name="Bills G."/>
            <person name="Bluhm B."/>
            <person name="Cannon C."/>
            <person name="Castanera R."/>
            <person name="Culley D."/>
            <person name="Daum C."/>
            <person name="Ezra D."/>
            <person name="Gonzalez J."/>
            <person name="Henrissat B."/>
            <person name="Kuo A."/>
            <person name="Liang C."/>
            <person name="Lipzen A."/>
            <person name="Lutzoni F."/>
            <person name="Magnuson J."/>
            <person name="Mondo S."/>
            <person name="Nolan M."/>
            <person name="Ohm R."/>
            <person name="Pangilinan J."/>
            <person name="Park H.-J."/>
            <person name="Ramirez L."/>
            <person name="Alfaro M."/>
            <person name="Sun H."/>
            <person name="Tritt A."/>
            <person name="Yoshinaga Y."/>
            <person name="Zwiers L.-H."/>
            <person name="Turgeon B."/>
            <person name="Goodwin S."/>
            <person name="Spatafora J."/>
            <person name="Crous P."/>
            <person name="Grigoriev I."/>
        </authorList>
    </citation>
    <scope>NUCLEOTIDE SEQUENCE</scope>
    <source>
        <strain evidence="2 4">CBS 304.34</strain>
    </source>
</reference>
<accession>A0A6A6XXT0</accession>
<evidence type="ECO:0000313" key="3">
    <source>
        <dbReference type="Proteomes" id="UP000504636"/>
    </source>
</evidence>
<evidence type="ECO:0000256" key="1">
    <source>
        <dbReference type="SAM" id="Phobius"/>
    </source>
</evidence>
<gene>
    <name evidence="2 4" type="ORF">BDZ99DRAFT_504730</name>
</gene>
<sequence length="178" mass="19168">MGLSQKLVLALTGCVSNSPGIPNIFLLKLQPTNKDSAVTETLQVRIGYFGMCLGESQNLTCFPGSSEIDQFFQSHVNGSATDNSSSKRMVSIAGVLQSKIFVCLFAAAGVSFFVGLIFLVLLKHNLKDRKNPFLSLRRFYKQATVAAIWFSAALALAGNSAVLQTSGALQYFTTSVET</sequence>
<dbReference type="GO" id="GO:0016020">
    <property type="term" value="C:membrane"/>
    <property type="evidence" value="ECO:0007669"/>
    <property type="project" value="InterPro"/>
</dbReference>
<keyword evidence="1" id="KW-0472">Membrane</keyword>
<feature type="transmembrane region" description="Helical" evidence="1">
    <location>
        <begin position="99"/>
        <end position="122"/>
    </location>
</feature>
<feature type="transmembrane region" description="Helical" evidence="1">
    <location>
        <begin position="143"/>
        <end position="163"/>
    </location>
</feature>
<evidence type="ECO:0000313" key="2">
    <source>
        <dbReference type="EMBL" id="KAF2801292.1"/>
    </source>
</evidence>
<keyword evidence="1" id="KW-1133">Transmembrane helix</keyword>
<dbReference type="EMBL" id="MU003733">
    <property type="protein sequence ID" value="KAF2801292.1"/>
    <property type="molecule type" value="Genomic_DNA"/>
</dbReference>
<dbReference type="InterPro" id="IPR033481">
    <property type="entry name" value="Dni1/Fig1"/>
</dbReference>
<proteinExistence type="predicted"/>
<keyword evidence="1" id="KW-0812">Transmembrane</keyword>
<protein>
    <submittedName>
        <fullName evidence="2 4">Uncharacterized protein</fullName>
    </submittedName>
</protein>
<name>A0A6A6XXT0_9PEZI</name>
<dbReference type="AlphaFoldDB" id="A0A6A6XXT0"/>
<reference evidence="4" key="3">
    <citation type="submission" date="2025-04" db="UniProtKB">
        <authorList>
            <consortium name="RefSeq"/>
        </authorList>
    </citation>
    <scope>IDENTIFICATION</scope>
    <source>
        <strain evidence="4">CBS 304.34</strain>
    </source>
</reference>
<evidence type="ECO:0000313" key="4">
    <source>
        <dbReference type="RefSeq" id="XP_033568256.1"/>
    </source>
</evidence>
<organism evidence="2">
    <name type="scientific">Mytilinidion resinicola</name>
    <dbReference type="NCBI Taxonomy" id="574789"/>
    <lineage>
        <taxon>Eukaryota</taxon>
        <taxon>Fungi</taxon>
        <taxon>Dikarya</taxon>
        <taxon>Ascomycota</taxon>
        <taxon>Pezizomycotina</taxon>
        <taxon>Dothideomycetes</taxon>
        <taxon>Pleosporomycetidae</taxon>
        <taxon>Mytilinidiales</taxon>
        <taxon>Mytilinidiaceae</taxon>
        <taxon>Mytilinidion</taxon>
    </lineage>
</organism>